<sequence>MEGSLLQNKIVFSIGDGRKVRFWKDKWYGNDVLYDSFPSMYALVASKEAWLVELWDSMGEEGSWNPKFSRPFNDQELDEVERSLLTIQGKRLYTNLEDKVLWKKIKDGNFFVKSLYTTLNCRSAVSFPKSIISSPCVPTKVGFFFACEAS</sequence>
<dbReference type="AlphaFoldDB" id="A0A438KIM5"/>
<evidence type="ECO:0000313" key="2">
    <source>
        <dbReference type="Proteomes" id="UP000288805"/>
    </source>
</evidence>
<protein>
    <recommendedName>
        <fullName evidence="3">Reverse transcriptase zinc-binding domain-containing protein</fullName>
    </recommendedName>
</protein>
<dbReference type="EMBL" id="QGNW01000005">
    <property type="protein sequence ID" value="RVX21064.1"/>
    <property type="molecule type" value="Genomic_DNA"/>
</dbReference>
<organism evidence="1 2">
    <name type="scientific">Vitis vinifera</name>
    <name type="common">Grape</name>
    <dbReference type="NCBI Taxonomy" id="29760"/>
    <lineage>
        <taxon>Eukaryota</taxon>
        <taxon>Viridiplantae</taxon>
        <taxon>Streptophyta</taxon>
        <taxon>Embryophyta</taxon>
        <taxon>Tracheophyta</taxon>
        <taxon>Spermatophyta</taxon>
        <taxon>Magnoliopsida</taxon>
        <taxon>eudicotyledons</taxon>
        <taxon>Gunneridae</taxon>
        <taxon>Pentapetalae</taxon>
        <taxon>rosids</taxon>
        <taxon>Vitales</taxon>
        <taxon>Vitaceae</taxon>
        <taxon>Viteae</taxon>
        <taxon>Vitis</taxon>
    </lineage>
</organism>
<accession>A0A438KIM5</accession>
<dbReference type="Proteomes" id="UP000288805">
    <property type="component" value="Unassembled WGS sequence"/>
</dbReference>
<comment type="caution">
    <text evidence="1">The sequence shown here is derived from an EMBL/GenBank/DDBJ whole genome shotgun (WGS) entry which is preliminary data.</text>
</comment>
<proteinExistence type="predicted"/>
<name>A0A438KIM5_VITVI</name>
<reference evidence="1 2" key="1">
    <citation type="journal article" date="2018" name="PLoS Genet.">
        <title>Population sequencing reveals clonal diversity and ancestral inbreeding in the grapevine cultivar Chardonnay.</title>
        <authorList>
            <person name="Roach M.J."/>
            <person name="Johnson D.L."/>
            <person name="Bohlmann J."/>
            <person name="van Vuuren H.J."/>
            <person name="Jones S.J."/>
            <person name="Pretorius I.S."/>
            <person name="Schmidt S.A."/>
            <person name="Borneman A.R."/>
        </authorList>
    </citation>
    <scope>NUCLEOTIDE SEQUENCE [LARGE SCALE GENOMIC DNA]</scope>
    <source>
        <strain evidence="2">cv. Chardonnay</strain>
        <tissue evidence="1">Leaf</tissue>
    </source>
</reference>
<dbReference type="PANTHER" id="PTHR36617:SF15">
    <property type="entry name" value="REVERSE TRANSCRIPTASE ZINC-BINDING DOMAIN-CONTAINING PROTEIN"/>
    <property type="match status" value="1"/>
</dbReference>
<evidence type="ECO:0008006" key="3">
    <source>
        <dbReference type="Google" id="ProtNLM"/>
    </source>
</evidence>
<gene>
    <name evidence="1" type="ORF">CK203_002232</name>
</gene>
<dbReference type="PANTHER" id="PTHR36617">
    <property type="entry name" value="PROTEIN, PUTATIVE-RELATED"/>
    <property type="match status" value="1"/>
</dbReference>
<evidence type="ECO:0000313" key="1">
    <source>
        <dbReference type="EMBL" id="RVX21064.1"/>
    </source>
</evidence>